<protein>
    <submittedName>
        <fullName evidence="2">Uncharacterized protein</fullName>
    </submittedName>
</protein>
<dbReference type="OrthoDB" id="2964870at2759"/>
<keyword evidence="3" id="KW-1185">Reference proteome</keyword>
<accession>A0A9P5P5R4</accession>
<organism evidence="2 3">
    <name type="scientific">Rhodocollybia butyracea</name>
    <dbReference type="NCBI Taxonomy" id="206335"/>
    <lineage>
        <taxon>Eukaryota</taxon>
        <taxon>Fungi</taxon>
        <taxon>Dikarya</taxon>
        <taxon>Basidiomycota</taxon>
        <taxon>Agaricomycotina</taxon>
        <taxon>Agaricomycetes</taxon>
        <taxon>Agaricomycetidae</taxon>
        <taxon>Agaricales</taxon>
        <taxon>Marasmiineae</taxon>
        <taxon>Omphalotaceae</taxon>
        <taxon>Rhodocollybia</taxon>
    </lineage>
</organism>
<evidence type="ECO:0000313" key="3">
    <source>
        <dbReference type="Proteomes" id="UP000772434"/>
    </source>
</evidence>
<dbReference type="AlphaFoldDB" id="A0A9P5P5R4"/>
<comment type="caution">
    <text evidence="2">The sequence shown here is derived from an EMBL/GenBank/DDBJ whole genome shotgun (WGS) entry which is preliminary data.</text>
</comment>
<gene>
    <name evidence="2" type="ORF">BDP27DRAFT_1342963</name>
</gene>
<proteinExistence type="predicted"/>
<dbReference type="EMBL" id="JADNRY010000352">
    <property type="protein sequence ID" value="KAF9058776.1"/>
    <property type="molecule type" value="Genomic_DNA"/>
</dbReference>
<sequence>MADFGTLLADAAKTFRTECAASAQISSEGKDLKIRVQAQGMSQKIGGEAEWGEEPKGFLFYNSAGGDFQTQQHDFRVKKHQLGEWVTLQVEFFQRGTQNSLARFIARVDTSARNPNPTPSKPLTMLQQHSTPDEQQVVDEGKRSDDEAASPGTIIRYVGNSRLHILLGPIRKRVFFDSAWDEAIDKKQGLLYFKDIDNLESFVDKTRIEAVFATPYIIYFSLEGKADVVVGRFISEVPMVIGTFDKAPQTTWRDYDPEHYVYDPKEEEDRAVL</sequence>
<evidence type="ECO:0000313" key="2">
    <source>
        <dbReference type="EMBL" id="KAF9058776.1"/>
    </source>
</evidence>
<dbReference type="Proteomes" id="UP000772434">
    <property type="component" value="Unassembled WGS sequence"/>
</dbReference>
<name>A0A9P5P5R4_9AGAR</name>
<feature type="compositionally biased region" description="Polar residues" evidence="1">
    <location>
        <begin position="125"/>
        <end position="134"/>
    </location>
</feature>
<reference evidence="2" key="1">
    <citation type="submission" date="2020-11" db="EMBL/GenBank/DDBJ databases">
        <authorList>
            <consortium name="DOE Joint Genome Institute"/>
            <person name="Ahrendt S."/>
            <person name="Riley R."/>
            <person name="Andreopoulos W."/>
            <person name="Labutti K."/>
            <person name="Pangilinan J."/>
            <person name="Ruiz-Duenas F.J."/>
            <person name="Barrasa J.M."/>
            <person name="Sanchez-Garcia M."/>
            <person name="Camarero S."/>
            <person name="Miyauchi S."/>
            <person name="Serrano A."/>
            <person name="Linde D."/>
            <person name="Babiker R."/>
            <person name="Drula E."/>
            <person name="Ayuso-Fernandez I."/>
            <person name="Pacheco R."/>
            <person name="Padilla G."/>
            <person name="Ferreira P."/>
            <person name="Barriuso J."/>
            <person name="Kellner H."/>
            <person name="Castanera R."/>
            <person name="Alfaro M."/>
            <person name="Ramirez L."/>
            <person name="Pisabarro A.G."/>
            <person name="Kuo A."/>
            <person name="Tritt A."/>
            <person name="Lipzen A."/>
            <person name="He G."/>
            <person name="Yan M."/>
            <person name="Ng V."/>
            <person name="Cullen D."/>
            <person name="Martin F."/>
            <person name="Rosso M.-N."/>
            <person name="Henrissat B."/>
            <person name="Hibbett D."/>
            <person name="Martinez A.T."/>
            <person name="Grigoriev I.V."/>
        </authorList>
    </citation>
    <scope>NUCLEOTIDE SEQUENCE</scope>
    <source>
        <strain evidence="2">AH 40177</strain>
    </source>
</reference>
<feature type="region of interest" description="Disordered" evidence="1">
    <location>
        <begin position="108"/>
        <end position="150"/>
    </location>
</feature>
<evidence type="ECO:0000256" key="1">
    <source>
        <dbReference type="SAM" id="MobiDB-lite"/>
    </source>
</evidence>